<dbReference type="EMBL" id="RCNU01000001">
    <property type="protein sequence ID" value="RWR00392.1"/>
    <property type="molecule type" value="Genomic_DNA"/>
</dbReference>
<evidence type="ECO:0000313" key="1">
    <source>
        <dbReference type="EMBL" id="RWR00392.1"/>
    </source>
</evidence>
<protein>
    <submittedName>
        <fullName evidence="1">Uncharacterized protein</fullName>
    </submittedName>
</protein>
<dbReference type="Proteomes" id="UP000283841">
    <property type="component" value="Unassembled WGS sequence"/>
</dbReference>
<dbReference type="GeneID" id="39599001"/>
<gene>
    <name evidence="1" type="ORF">C8Q69DRAFT_454735</name>
</gene>
<organism evidence="1 2">
    <name type="scientific">Byssochlamys spectabilis</name>
    <name type="common">Paecilomyces variotii</name>
    <dbReference type="NCBI Taxonomy" id="264951"/>
    <lineage>
        <taxon>Eukaryota</taxon>
        <taxon>Fungi</taxon>
        <taxon>Dikarya</taxon>
        <taxon>Ascomycota</taxon>
        <taxon>Pezizomycotina</taxon>
        <taxon>Eurotiomycetes</taxon>
        <taxon>Eurotiomycetidae</taxon>
        <taxon>Eurotiales</taxon>
        <taxon>Thermoascaceae</taxon>
        <taxon>Paecilomyces</taxon>
    </lineage>
</organism>
<dbReference type="RefSeq" id="XP_028490036.1">
    <property type="nucleotide sequence ID" value="XM_028629724.1"/>
</dbReference>
<sequence>MILATSILYTFKPPRAPRQPEPATMSYQIHGQFLRHLPILPDCISSDVEEFRVEAWMRLDRRVRLVDITQRMHPEFRIKPNALQQRGVRFRKAFNMLAWGSGNKKTLETEAELVNKMRSCGIDPGVNSTRGMTPGLIRPELGETGGRIALPEQYSRRSLAPARPVPVVGTDAGDGNGGVVSLFEEAIAACLWKAVDREAATPPTAFDLGIEAYLAHDKIMRAMGAGMGDGVF</sequence>
<dbReference type="AlphaFoldDB" id="A0A443I8J9"/>
<name>A0A443I8J9_BYSSP</name>
<evidence type="ECO:0000313" key="2">
    <source>
        <dbReference type="Proteomes" id="UP000283841"/>
    </source>
</evidence>
<dbReference type="VEuPathDB" id="FungiDB:C8Q69DRAFT_454735"/>
<reference evidence="1 2" key="1">
    <citation type="journal article" date="2018" name="Front. Microbiol.">
        <title>Genomic and genetic insights into a cosmopolitan fungus, Paecilomyces variotii (Eurotiales).</title>
        <authorList>
            <person name="Urquhart A.S."/>
            <person name="Mondo S.J."/>
            <person name="Makela M.R."/>
            <person name="Hane J.K."/>
            <person name="Wiebenga A."/>
            <person name="He G."/>
            <person name="Mihaltcheva S."/>
            <person name="Pangilinan J."/>
            <person name="Lipzen A."/>
            <person name="Barry K."/>
            <person name="de Vries R.P."/>
            <person name="Grigoriev I.V."/>
            <person name="Idnurm A."/>
        </authorList>
    </citation>
    <scope>NUCLEOTIDE SEQUENCE [LARGE SCALE GENOMIC DNA]</scope>
    <source>
        <strain evidence="1 2">CBS 101075</strain>
    </source>
</reference>
<proteinExistence type="predicted"/>
<keyword evidence="2" id="KW-1185">Reference proteome</keyword>
<comment type="caution">
    <text evidence="1">The sequence shown here is derived from an EMBL/GenBank/DDBJ whole genome shotgun (WGS) entry which is preliminary data.</text>
</comment>
<accession>A0A443I8J9</accession>